<name>Q3BMA1_XANE5</name>
<proteinExistence type="predicted"/>
<gene>
    <name evidence="2" type="ordered locus">XCV4381</name>
</gene>
<dbReference type="eggNOG" id="ENOG502ZC6N">
    <property type="taxonomic scope" value="Bacteria"/>
</dbReference>
<dbReference type="Proteomes" id="UP000007069">
    <property type="component" value="Chromosome"/>
</dbReference>
<evidence type="ECO:0000313" key="2">
    <source>
        <dbReference type="EMBL" id="CAJ26112.1"/>
    </source>
</evidence>
<dbReference type="AlphaFoldDB" id="Q3BMA1"/>
<dbReference type="EMBL" id="AM039952">
    <property type="protein sequence ID" value="CAJ26112.1"/>
    <property type="molecule type" value="Genomic_DNA"/>
</dbReference>
<dbReference type="HOGENOM" id="CLU_731481_0_0_6"/>
<accession>Q3BMA1</accession>
<organism evidence="3">
    <name type="scientific">Xanthomonas euvesicatoria pv. vesicatoria (strain 85-10)</name>
    <name type="common">Xanthomonas campestris pv. vesicatoria</name>
    <dbReference type="NCBI Taxonomy" id="316273"/>
    <lineage>
        <taxon>Bacteria</taxon>
        <taxon>Pseudomonadati</taxon>
        <taxon>Pseudomonadota</taxon>
        <taxon>Gammaproteobacteria</taxon>
        <taxon>Lysobacterales</taxon>
        <taxon>Lysobacteraceae</taxon>
        <taxon>Xanthomonas</taxon>
    </lineage>
</organism>
<reference evidence="2 3" key="1">
    <citation type="journal article" date="2005" name="J. Bacteriol.">
        <title>Insights into genome plasticity and pathogenicity of the plant pathogenic Bacterium Xanthomonas campestris pv. vesicatoria revealed by the complete genome sequence.</title>
        <authorList>
            <person name="Thieme F."/>
            <person name="Koebnik R."/>
            <person name="Bekel T."/>
            <person name="Berger C."/>
            <person name="Boch J."/>
            <person name="Buettner D."/>
            <person name="Caldana C."/>
            <person name="Gaigalat L."/>
            <person name="Goesmann A."/>
            <person name="Kay S."/>
            <person name="Kirchner O."/>
            <person name="Lanz C."/>
            <person name="Linke B."/>
            <person name="McHardy A.C."/>
            <person name="Meyer F."/>
            <person name="Mittenhuber G."/>
            <person name="Nies D.H."/>
            <person name="Niesbach-Kloesgen U."/>
            <person name="Patschkowski T."/>
            <person name="Rueckert C."/>
            <person name="Rupp O."/>
            <person name="Schneicker S."/>
            <person name="Schuster S.C."/>
            <person name="Vorhoelter F.J."/>
            <person name="Weber E."/>
            <person name="Puehler A."/>
            <person name="Bonas U."/>
            <person name="Bartels D."/>
            <person name="Kaiser O."/>
        </authorList>
    </citation>
    <scope>NUCLEOTIDE SEQUENCE [LARGE SCALE GENOMIC DNA]</scope>
    <source>
        <strain evidence="2 3">85-10</strain>
    </source>
</reference>
<dbReference type="KEGG" id="xcv:XCV4381"/>
<evidence type="ECO:0000256" key="1">
    <source>
        <dbReference type="SAM" id="MobiDB-lite"/>
    </source>
</evidence>
<protein>
    <submittedName>
        <fullName evidence="2">Uncharacterized protein</fullName>
    </submittedName>
</protein>
<feature type="region of interest" description="Disordered" evidence="1">
    <location>
        <begin position="335"/>
        <end position="378"/>
    </location>
</feature>
<sequence>MALLVNAYSTLRTPLWPDFLPQAALQHRDHADPELAAHLHGFVGYVNQAGDGQMTQARYHLMRHVQRVRQHFSFEVDDADLGALAQWAEHANAVCFLADGSVRDPQGRVLISQGEPAIDDDAQVPYPPDALQRRAQQLSVLAAQGIRVPPSLPPVPGEAEARVRDAAVVSRRMLALFLRWRCVQRSWPLAIRRRRWPRWRRVFPAWQMRCRRRSARSSPSQRRMRRRWPTSAGVTKAWPCCNGPWVWPTRCRNPTRCAMYPWLHSARWTTHKPPSARRWRDARSPSCWTRWTATCACTGRSARPANPVSRSPPASCRAWCMSGITRSIGYCTSKTPSGTRWTRRPDAGVPRPRRSSAGSAVAPTRQDWPVHPSNTRTH</sequence>
<dbReference type="Pfam" id="PF14094">
    <property type="entry name" value="DUF4272"/>
    <property type="match status" value="1"/>
</dbReference>
<dbReference type="InterPro" id="IPR025368">
    <property type="entry name" value="DUF4272"/>
</dbReference>
<evidence type="ECO:0000313" key="3">
    <source>
        <dbReference type="Proteomes" id="UP000007069"/>
    </source>
</evidence>